<dbReference type="GO" id="GO:0000175">
    <property type="term" value="F:3'-5'-RNA exonuclease activity"/>
    <property type="evidence" value="ECO:0007669"/>
    <property type="project" value="TreeGrafter"/>
</dbReference>
<dbReference type="GO" id="GO:0003723">
    <property type="term" value="F:RNA binding"/>
    <property type="evidence" value="ECO:0007669"/>
    <property type="project" value="InterPro"/>
</dbReference>
<reference evidence="2" key="1">
    <citation type="submission" date="2024-03" db="EMBL/GenBank/DDBJ databases">
        <title>Eukaryotic viruses encode the ribosomal protein eL40.</title>
        <authorList>
            <person name="Thomy J."/>
            <person name="Schvarcz C.R."/>
            <person name="McBeain K.A."/>
            <person name="Edwards K.F."/>
            <person name="Steward G.F."/>
        </authorList>
    </citation>
    <scope>NUCLEOTIDE SEQUENCE</scope>
    <source>
        <strain evidence="2">FloV-SA2</strain>
    </source>
</reference>
<name>A0AB39JDT2_9VIRU</name>
<evidence type="ECO:0000259" key="1">
    <source>
        <dbReference type="SMART" id="SM00955"/>
    </source>
</evidence>
<dbReference type="PANTHER" id="PTHR23355:SF9">
    <property type="entry name" value="DIS3-LIKE EXONUCLEASE 2"/>
    <property type="match status" value="1"/>
</dbReference>
<dbReference type="Pfam" id="PF00773">
    <property type="entry name" value="RNB"/>
    <property type="match status" value="1"/>
</dbReference>
<dbReference type="SUPFAM" id="SSF50249">
    <property type="entry name" value="Nucleic acid-binding proteins"/>
    <property type="match status" value="1"/>
</dbReference>
<feature type="domain" description="RNB" evidence="1">
    <location>
        <begin position="191"/>
        <end position="431"/>
    </location>
</feature>
<protein>
    <submittedName>
        <fullName evidence="2">Nuclease</fullName>
    </submittedName>
</protein>
<dbReference type="SMART" id="SM00955">
    <property type="entry name" value="RNB"/>
    <property type="match status" value="1"/>
</dbReference>
<dbReference type="InterPro" id="IPR001900">
    <property type="entry name" value="RNase_II/R"/>
</dbReference>
<gene>
    <name evidence="2" type="ORF">FloV-SA2_00211</name>
</gene>
<dbReference type="InterPro" id="IPR012340">
    <property type="entry name" value="NA-bd_OB-fold"/>
</dbReference>
<dbReference type="PANTHER" id="PTHR23355">
    <property type="entry name" value="RIBONUCLEASE"/>
    <property type="match status" value="1"/>
</dbReference>
<organism evidence="2">
    <name type="scientific">Florenciella sp. virus SA2</name>
    <dbReference type="NCBI Taxonomy" id="3240092"/>
    <lineage>
        <taxon>Viruses</taxon>
    </lineage>
</organism>
<dbReference type="EMBL" id="PP542043">
    <property type="protein sequence ID" value="XDO02030.1"/>
    <property type="molecule type" value="Genomic_DNA"/>
</dbReference>
<dbReference type="GO" id="GO:0006402">
    <property type="term" value="P:mRNA catabolic process"/>
    <property type="evidence" value="ECO:0007669"/>
    <property type="project" value="TreeGrafter"/>
</dbReference>
<evidence type="ECO:0000313" key="2">
    <source>
        <dbReference type="EMBL" id="XDO02030.1"/>
    </source>
</evidence>
<proteinExistence type="predicted"/>
<accession>A0AB39JDT2</accession>
<dbReference type="InterPro" id="IPR050180">
    <property type="entry name" value="RNR_Ribonuclease"/>
</dbReference>
<sequence length="553" mass="66354">MLKFVTNDQYSMNQTYNIVKTDTFENVEYVDEDIVRRSKLFSNDIFDFENNAIKIVHSPVRLCENIPGVLDINISYGKKKDKLLYLCKADDKRLPCFFIPYKIPYNFDKSIHKIYITFSYDYWNEDENPIGSMRQNFGNIQDVNNYYEYILYCKSLNVSIQKFTKTVKDKLNKYTYEEINESIVKKYNIPRISKKDDYVFTIDTNISNDHDDAISYNFKENKITVYITNVALIMDYLELWDSFTNRISTIYLPDKKRPMMPAILNNVLHSLNEKHSKLCYALDMYYDDNNKIIKEELKLCYVYISKNYTYEDVNENKYYCQMIKMLNINNSRDLITNLMLYFNHYVANYLSKEDYGIYRVLESQSSLSVDNQINVPVEIYDHIINLKRNGSRYDMIQKIEDKSKLYLQITSPIRRLVDIINNISLLKMMGIFAEESKAIKFHNYWTHKDKIEYINICSRSIRKIQSKCKIYSQYLYDKENNIDTKYQGYVFDKILKEDSKYKYMVYIPKLNLTTYITILEDLNNYSCHLFKLFVFMDQEKDKNKIKLQIYFTN</sequence>